<dbReference type="Proteomes" id="UP000282613">
    <property type="component" value="Unassembled WGS sequence"/>
</dbReference>
<keyword evidence="2" id="KW-1185">Reference proteome</keyword>
<evidence type="ECO:0000313" key="1">
    <source>
        <dbReference type="EMBL" id="VDK37523.1"/>
    </source>
</evidence>
<name>A0A0R3W917_TAEAS</name>
<organism evidence="3">
    <name type="scientific">Taenia asiatica</name>
    <name type="common">Asian tapeworm</name>
    <dbReference type="NCBI Taxonomy" id="60517"/>
    <lineage>
        <taxon>Eukaryota</taxon>
        <taxon>Metazoa</taxon>
        <taxon>Spiralia</taxon>
        <taxon>Lophotrochozoa</taxon>
        <taxon>Platyhelminthes</taxon>
        <taxon>Cestoda</taxon>
        <taxon>Eucestoda</taxon>
        <taxon>Cyclophyllidea</taxon>
        <taxon>Taeniidae</taxon>
        <taxon>Taenia</taxon>
    </lineage>
</organism>
<sequence>MLTGPNYSHARMGTMSMTLRSKSADHRRHQFFDSSQLHLHGGVIGSSRNLLDQVVAGVDSVNQLKRAHSSFVPNAANIGKSNTPLLYLPALK</sequence>
<dbReference type="OrthoDB" id="6284988at2759"/>
<dbReference type="WBParaSite" id="TASK_0000690601-mRNA-1">
    <property type="protein sequence ID" value="TASK_0000690601-mRNA-1"/>
    <property type="gene ID" value="TASK_0000690601"/>
</dbReference>
<accession>A0A0R3W917</accession>
<proteinExistence type="predicted"/>
<gene>
    <name evidence="1" type="ORF">TASK_LOCUS6907</name>
</gene>
<protein>
    <submittedName>
        <fullName evidence="1 3">Uncharacterized protein</fullName>
    </submittedName>
</protein>
<dbReference type="AlphaFoldDB" id="A0A0R3W917"/>
<evidence type="ECO:0000313" key="2">
    <source>
        <dbReference type="Proteomes" id="UP000282613"/>
    </source>
</evidence>
<reference evidence="1 2" key="2">
    <citation type="submission" date="2018-11" db="EMBL/GenBank/DDBJ databases">
        <authorList>
            <consortium name="Pathogen Informatics"/>
        </authorList>
    </citation>
    <scope>NUCLEOTIDE SEQUENCE [LARGE SCALE GENOMIC DNA]</scope>
</reference>
<dbReference type="EMBL" id="UYRS01018549">
    <property type="protein sequence ID" value="VDK37523.1"/>
    <property type="molecule type" value="Genomic_DNA"/>
</dbReference>
<evidence type="ECO:0000313" key="3">
    <source>
        <dbReference type="WBParaSite" id="TASK_0000690601-mRNA-1"/>
    </source>
</evidence>
<dbReference type="STRING" id="60517.A0A0R3W917"/>
<reference evidence="3" key="1">
    <citation type="submission" date="2017-02" db="UniProtKB">
        <authorList>
            <consortium name="WormBaseParasite"/>
        </authorList>
    </citation>
    <scope>IDENTIFICATION</scope>
</reference>